<evidence type="ECO:0000256" key="1">
    <source>
        <dbReference type="ARBA" id="ARBA00023015"/>
    </source>
</evidence>
<reference evidence="6" key="2">
    <citation type="submission" date="2018-10" db="EMBL/GenBank/DDBJ databases">
        <title>Effector identification in a new, highly contiguous assembly of the strawberry crown rot pathogen Phytophthora cactorum.</title>
        <authorList>
            <person name="Armitage A.D."/>
            <person name="Nellist C.F."/>
            <person name="Bates H."/>
            <person name="Vickerstaff R.J."/>
            <person name="Harrison R.J."/>
        </authorList>
    </citation>
    <scope>NUCLEOTIDE SEQUENCE</scope>
    <source>
        <strain evidence="6">15-7</strain>
        <strain evidence="7">4032</strain>
        <strain evidence="8">4040</strain>
        <strain evidence="9">P415</strain>
        <strain evidence="10">P421</strain>
    </source>
</reference>
<dbReference type="PANTHER" id="PTHR12802">
    <property type="entry name" value="SWI/SNF COMPLEX-RELATED"/>
    <property type="match status" value="1"/>
</dbReference>
<dbReference type="Proteomes" id="UP000774804">
    <property type="component" value="Unassembled WGS sequence"/>
</dbReference>
<dbReference type="PANTHER" id="PTHR12802:SF155">
    <property type="entry name" value="DEUBIQUITINASE MYSM1"/>
    <property type="match status" value="1"/>
</dbReference>
<organism evidence="11 12">
    <name type="scientific">Phytophthora cactorum</name>
    <dbReference type="NCBI Taxonomy" id="29920"/>
    <lineage>
        <taxon>Eukaryota</taxon>
        <taxon>Sar</taxon>
        <taxon>Stramenopiles</taxon>
        <taxon>Oomycota</taxon>
        <taxon>Peronosporomycetes</taxon>
        <taxon>Peronosporales</taxon>
        <taxon>Peronosporaceae</taxon>
        <taxon>Phytophthora</taxon>
    </lineage>
</organism>
<keyword evidence="3" id="KW-0539">Nucleus</keyword>
<dbReference type="Gene3D" id="1.10.10.60">
    <property type="entry name" value="Homeodomain-like"/>
    <property type="match status" value="1"/>
</dbReference>
<evidence type="ECO:0000313" key="8">
    <source>
        <dbReference type="EMBL" id="KAG2876041.1"/>
    </source>
</evidence>
<dbReference type="AlphaFoldDB" id="A0A329SK59"/>
<evidence type="ECO:0000259" key="5">
    <source>
        <dbReference type="PROSITE" id="PS51294"/>
    </source>
</evidence>
<accession>A0A329SK59</accession>
<dbReference type="Proteomes" id="UP000736787">
    <property type="component" value="Unassembled WGS sequence"/>
</dbReference>
<dbReference type="STRING" id="29920.A0A329SK59"/>
<dbReference type="Proteomes" id="UP000251314">
    <property type="component" value="Unassembled WGS sequence"/>
</dbReference>
<evidence type="ECO:0000313" key="11">
    <source>
        <dbReference type="EMBL" id="RAW37060.1"/>
    </source>
</evidence>
<feature type="region of interest" description="Disordered" evidence="4">
    <location>
        <begin position="132"/>
        <end position="157"/>
    </location>
</feature>
<dbReference type="Pfam" id="PF00249">
    <property type="entry name" value="Myb_DNA-binding"/>
    <property type="match status" value="1"/>
</dbReference>
<evidence type="ECO:0000313" key="7">
    <source>
        <dbReference type="EMBL" id="KAG2872769.1"/>
    </source>
</evidence>
<dbReference type="SMART" id="SM00717">
    <property type="entry name" value="SANT"/>
    <property type="match status" value="1"/>
</dbReference>
<gene>
    <name evidence="11" type="ORF">PC110_g6669</name>
    <name evidence="6" type="ORF">PC113_g24376</name>
    <name evidence="7" type="ORF">PC115_g24526</name>
    <name evidence="8" type="ORF">PC117_g27321</name>
    <name evidence="9" type="ORF">PC118_g24651</name>
    <name evidence="10" type="ORF">PC129_g24327</name>
</gene>
<dbReference type="Proteomes" id="UP000735874">
    <property type="component" value="Unassembled WGS sequence"/>
</dbReference>
<evidence type="ECO:0000256" key="3">
    <source>
        <dbReference type="ARBA" id="ARBA00023242"/>
    </source>
</evidence>
<dbReference type="EMBL" id="RCMK01003216">
    <property type="protein sequence ID" value="KAG2876041.1"/>
    <property type="molecule type" value="Genomic_DNA"/>
</dbReference>
<keyword evidence="1" id="KW-0805">Transcription regulation</keyword>
<dbReference type="InterPro" id="IPR017930">
    <property type="entry name" value="Myb_dom"/>
</dbReference>
<keyword evidence="2" id="KW-0804">Transcription</keyword>
<name>A0A329SK59_9STRA</name>
<evidence type="ECO:0000313" key="6">
    <source>
        <dbReference type="EMBL" id="KAG2803680.1"/>
    </source>
</evidence>
<dbReference type="EMBL" id="MJFZ01000122">
    <property type="protein sequence ID" value="RAW37060.1"/>
    <property type="molecule type" value="Genomic_DNA"/>
</dbReference>
<feature type="compositionally biased region" description="Basic and acidic residues" evidence="4">
    <location>
        <begin position="133"/>
        <end position="144"/>
    </location>
</feature>
<evidence type="ECO:0000313" key="12">
    <source>
        <dbReference type="Proteomes" id="UP000251314"/>
    </source>
</evidence>
<protein>
    <recommendedName>
        <fullName evidence="5">HTH myb-type domain-containing protein</fullName>
    </recommendedName>
</protein>
<dbReference type="InterPro" id="IPR001005">
    <property type="entry name" value="SANT/Myb"/>
</dbReference>
<dbReference type="InterPro" id="IPR006447">
    <property type="entry name" value="Myb_dom_plants"/>
</dbReference>
<dbReference type="SUPFAM" id="SSF46689">
    <property type="entry name" value="Homeodomain-like"/>
    <property type="match status" value="1"/>
</dbReference>
<evidence type="ECO:0000256" key="4">
    <source>
        <dbReference type="SAM" id="MobiDB-lite"/>
    </source>
</evidence>
<evidence type="ECO:0000256" key="2">
    <source>
        <dbReference type="ARBA" id="ARBA00023163"/>
    </source>
</evidence>
<reference evidence="11 12" key="1">
    <citation type="submission" date="2018-01" db="EMBL/GenBank/DDBJ databases">
        <title>Draft genome of the strawberry crown rot pathogen Phytophthora cactorum.</title>
        <authorList>
            <person name="Armitage A.D."/>
            <person name="Lysoe E."/>
            <person name="Nellist C.F."/>
            <person name="Harrison R.J."/>
            <person name="Brurberg M.B."/>
        </authorList>
    </citation>
    <scope>NUCLEOTIDE SEQUENCE [LARGE SCALE GENOMIC DNA]</scope>
    <source>
        <strain evidence="11 12">10300</strain>
    </source>
</reference>
<dbReference type="Proteomes" id="UP000760860">
    <property type="component" value="Unassembled WGS sequence"/>
</dbReference>
<dbReference type="NCBIfam" id="TIGR01557">
    <property type="entry name" value="myb_SHAQKYF"/>
    <property type="match status" value="1"/>
</dbReference>
<dbReference type="VEuPathDB" id="FungiDB:PC110_g6669"/>
<dbReference type="InterPro" id="IPR009057">
    <property type="entry name" value="Homeodomain-like_sf"/>
</dbReference>
<dbReference type="EMBL" id="RCMV01003506">
    <property type="protein sequence ID" value="KAG3198507.1"/>
    <property type="molecule type" value="Genomic_DNA"/>
</dbReference>
<evidence type="ECO:0000313" key="9">
    <source>
        <dbReference type="EMBL" id="KAG2956041.1"/>
    </source>
</evidence>
<dbReference type="EMBL" id="RCMG01003077">
    <property type="protein sequence ID" value="KAG2803680.1"/>
    <property type="molecule type" value="Genomic_DNA"/>
</dbReference>
<dbReference type="GO" id="GO:0003677">
    <property type="term" value="F:DNA binding"/>
    <property type="evidence" value="ECO:0007669"/>
    <property type="project" value="InterPro"/>
</dbReference>
<evidence type="ECO:0000313" key="10">
    <source>
        <dbReference type="EMBL" id="KAG3198507.1"/>
    </source>
</evidence>
<dbReference type="EMBL" id="RCMI01003329">
    <property type="protein sequence ID" value="KAG2872769.1"/>
    <property type="molecule type" value="Genomic_DNA"/>
</dbReference>
<dbReference type="PROSITE" id="PS51294">
    <property type="entry name" value="HTH_MYB"/>
    <property type="match status" value="1"/>
</dbReference>
<proteinExistence type="predicted"/>
<dbReference type="EMBL" id="RCML01003280">
    <property type="protein sequence ID" value="KAG2956041.1"/>
    <property type="molecule type" value="Genomic_DNA"/>
</dbReference>
<comment type="caution">
    <text evidence="11">The sequence shown here is derived from an EMBL/GenBank/DDBJ whole genome shotgun (WGS) entry which is preliminary data.</text>
</comment>
<dbReference type="Proteomes" id="UP000697107">
    <property type="component" value="Unassembled WGS sequence"/>
</dbReference>
<dbReference type="CDD" id="cd00167">
    <property type="entry name" value="SANT"/>
    <property type="match status" value="1"/>
</dbReference>
<sequence length="207" mass="23655">MAQKLANASVLSLELSQPTNNQLPNMTISETVQSALFVGDVHDQQLIRIPIRAAEVAQSKRRRRSRRRDPPTERSRLLWKVDEHDRFLEALELCPSGPWKAIADYIGTRTARQTMTHAQKYRQKIERRKLKKRTESIDSCRETSSEEEISSPPRGKLKANASTDLLDEATELSVLLEFVNSFQASEIERATPLLYSQDSVFMVGVRF</sequence>
<dbReference type="OrthoDB" id="126245at2759"/>
<feature type="domain" description="HTH myb-type" evidence="5">
    <location>
        <begin position="73"/>
        <end position="126"/>
    </location>
</feature>
<keyword evidence="12" id="KW-1185">Reference proteome</keyword>